<dbReference type="GO" id="GO:0004843">
    <property type="term" value="F:cysteine-type deubiquitinase activity"/>
    <property type="evidence" value="ECO:0007669"/>
    <property type="project" value="UniProtKB-UniRule"/>
</dbReference>
<dbReference type="InterPro" id="IPR038765">
    <property type="entry name" value="Papain-like_cys_pep_sf"/>
</dbReference>
<dbReference type="OrthoDB" id="420187at2759"/>
<evidence type="ECO:0000256" key="2">
    <source>
        <dbReference type="SAM" id="MobiDB-lite"/>
    </source>
</evidence>
<keyword evidence="1" id="KW-0645">Protease</keyword>
<feature type="region of interest" description="Disordered" evidence="2">
    <location>
        <begin position="450"/>
        <end position="469"/>
    </location>
</feature>
<dbReference type="Proteomes" id="UP000419144">
    <property type="component" value="Unassembled WGS sequence"/>
</dbReference>
<dbReference type="Gene3D" id="3.90.70.10">
    <property type="entry name" value="Cysteine proteinases"/>
    <property type="match status" value="1"/>
</dbReference>
<dbReference type="GO" id="GO:0005829">
    <property type="term" value="C:cytosol"/>
    <property type="evidence" value="ECO:0007669"/>
    <property type="project" value="TreeGrafter"/>
</dbReference>
<reference evidence="4" key="1">
    <citation type="submission" date="2019-11" db="EMBL/GenBank/DDBJ databases">
        <title>Leishmania tarentolae CDS.</title>
        <authorList>
            <person name="Goto Y."/>
            <person name="Yamagishi J."/>
        </authorList>
    </citation>
    <scope>NUCLEOTIDE SEQUENCE [LARGE SCALE GENOMIC DNA]</scope>
    <source>
        <strain evidence="4">Parrot Tar II</strain>
    </source>
</reference>
<sequence>MFAFPLFFTSLAFALTPSCLLSFCGTFHLLHVACPSVTARSMDVAHNRSIGFVGKEILFRKIEFERYRKPQVVEYPRSAIVLNPQHTRQLRDAMCTQRQSGEGNGSDADDSNEGASPRGCSDSDDDDDDDDDPRRIDKATQLCSDAQFRNLLYLRWQSITPVGMGLVNLGNTCFANSVLQALAHTPAVAQYFMNTFRSADNQLGAPFDFSFALAETFRKMQHAPQQGRAGGGGAYRPGQIMSNLRLLSKHFSIGRQSDAHEFAVQLLFACQKSLLHRLVGSKKVHPRVAHTTALHRICGGYLLSQVTWSRQEEIQQLLRAGKQQEAMDLKMEAKQAEGKRAQRASRHGLDSQTLCSNTYDPFTIISVELAGHTLQHCLDKFCAVEALDGRSYLSPRQVGVRARKKFSIHIPPPVLVIHVKRFTHTGNKINKHVSVPLELDITPYCTPLSLAPSSPPPNHPQSQNGMSSPVTAQRLDCQYELNAVCIHEGRSLDYGHYYTLAKARNGVWYEFNDSHVSRIPEDQLQRAQVYMLFYSRKPAVSAEKMQSPRQQQQHSTRGSTQASVSSSAAVKLGMGAEVEEDEAVGRELSESEVQVLLAKRGAVQRQPSNWDGNRTVSSAIAAENPPLQSGTSSDGNDEGPIAEHTSLPSSKTTRAHTMKRMQEALPTDSDSDDDDEKKDRAYVRRLRAQINGCVLQDNLIAADAAPQPLQLGDEHDTDADGEAPLKSAKVSLYGGVIKSLKRVLKDGADGNASDGTTASLQQRKIPNFRVGRHAVQALHQRKVLNTPETVRRPASAPKFQQRIRDPMWEMEMDRGKVKKVKSKEKVPNAFDGVNPFQEVSRGMFDVRGRRRQA</sequence>
<comment type="catalytic activity">
    <reaction evidence="1">
        <text>Thiol-dependent hydrolysis of ester, thioester, amide, peptide and isopeptide bonds formed by the C-terminal Gly of ubiquitin (a 76-residue protein attached to proteins as an intracellular targeting signal).</text>
        <dbReference type="EC" id="3.4.19.12"/>
    </reaction>
</comment>
<dbReference type="InterPro" id="IPR001394">
    <property type="entry name" value="Peptidase_C19_UCH"/>
</dbReference>
<feature type="region of interest" description="Disordered" evidence="2">
    <location>
        <begin position="621"/>
        <end position="676"/>
    </location>
</feature>
<dbReference type="AlphaFoldDB" id="A0A640KHG1"/>
<dbReference type="PANTHER" id="PTHR24006:SF914">
    <property type="entry name" value="CARBOXYL-TERMINAL HYDROLASE, PUTATIVE-RELATED"/>
    <property type="match status" value="1"/>
</dbReference>
<keyword evidence="1" id="KW-0788">Thiol protease</keyword>
<feature type="region of interest" description="Disordered" evidence="2">
    <location>
        <begin position="541"/>
        <end position="568"/>
    </location>
</feature>
<evidence type="ECO:0000259" key="3">
    <source>
        <dbReference type="PROSITE" id="PS50235"/>
    </source>
</evidence>
<dbReference type="GO" id="GO:0005634">
    <property type="term" value="C:nucleus"/>
    <property type="evidence" value="ECO:0007669"/>
    <property type="project" value="TreeGrafter"/>
</dbReference>
<dbReference type="PROSITE" id="PS50235">
    <property type="entry name" value="USP_3"/>
    <property type="match status" value="1"/>
</dbReference>
<feature type="domain" description="USP" evidence="3">
    <location>
        <begin position="164"/>
        <end position="537"/>
    </location>
</feature>
<keyword evidence="1 4" id="KW-0378">Hydrolase</keyword>
<dbReference type="GO" id="GO:0016579">
    <property type="term" value="P:protein deubiquitination"/>
    <property type="evidence" value="ECO:0007669"/>
    <property type="project" value="InterPro"/>
</dbReference>
<feature type="compositionally biased region" description="Polar residues" evidence="2">
    <location>
        <begin position="547"/>
        <end position="561"/>
    </location>
</feature>
<keyword evidence="5" id="KW-1185">Reference proteome</keyword>
<dbReference type="InterPro" id="IPR018200">
    <property type="entry name" value="USP_CS"/>
</dbReference>
<dbReference type="InterPro" id="IPR028889">
    <property type="entry name" value="USP"/>
</dbReference>
<organism evidence="4 5">
    <name type="scientific">Leishmania tarentolae</name>
    <name type="common">Sauroleishmania tarentolae</name>
    <dbReference type="NCBI Taxonomy" id="5689"/>
    <lineage>
        <taxon>Eukaryota</taxon>
        <taxon>Discoba</taxon>
        <taxon>Euglenozoa</taxon>
        <taxon>Kinetoplastea</taxon>
        <taxon>Metakinetoplastina</taxon>
        <taxon>Trypanosomatida</taxon>
        <taxon>Trypanosomatidae</taxon>
        <taxon>Leishmaniinae</taxon>
        <taxon>Leishmania</taxon>
        <taxon>lizard Leishmania</taxon>
    </lineage>
</organism>
<comment type="caution">
    <text evidence="4">The sequence shown here is derived from an EMBL/GenBank/DDBJ whole genome shotgun (WGS) entry which is preliminary data.</text>
</comment>
<name>A0A640KHG1_LEITA</name>
<gene>
    <name evidence="4" type="ORF">LtaPh_2407000</name>
</gene>
<proteinExistence type="inferred from homology"/>
<dbReference type="EC" id="3.4.19.12" evidence="1"/>
<dbReference type="GO" id="GO:0006508">
    <property type="term" value="P:proteolysis"/>
    <property type="evidence" value="ECO:0007669"/>
    <property type="project" value="UniProtKB-KW"/>
</dbReference>
<dbReference type="VEuPathDB" id="TriTrypDB:LtaPh_2407000"/>
<feature type="region of interest" description="Disordered" evidence="2">
    <location>
        <begin position="96"/>
        <end position="136"/>
    </location>
</feature>
<dbReference type="PROSITE" id="PS00973">
    <property type="entry name" value="USP_2"/>
    <property type="match status" value="1"/>
</dbReference>
<keyword evidence="1" id="KW-0833">Ubl conjugation pathway</keyword>
<dbReference type="EMBL" id="BLBS01000031">
    <property type="protein sequence ID" value="GET88902.1"/>
    <property type="molecule type" value="Genomic_DNA"/>
</dbReference>
<evidence type="ECO:0000256" key="1">
    <source>
        <dbReference type="RuleBase" id="RU366025"/>
    </source>
</evidence>
<dbReference type="SUPFAM" id="SSF54001">
    <property type="entry name" value="Cysteine proteinases"/>
    <property type="match status" value="1"/>
</dbReference>
<evidence type="ECO:0000313" key="5">
    <source>
        <dbReference type="Proteomes" id="UP000419144"/>
    </source>
</evidence>
<evidence type="ECO:0000313" key="4">
    <source>
        <dbReference type="EMBL" id="GET88902.1"/>
    </source>
</evidence>
<protein>
    <recommendedName>
        <fullName evidence="1">Ubiquitin carboxyl-terminal hydrolase</fullName>
        <ecNumber evidence="1">3.4.19.12</ecNumber>
    </recommendedName>
</protein>
<dbReference type="Pfam" id="PF00443">
    <property type="entry name" value="UCH"/>
    <property type="match status" value="1"/>
</dbReference>
<accession>A0A640KHG1</accession>
<dbReference type="InterPro" id="IPR050164">
    <property type="entry name" value="Peptidase_C19"/>
</dbReference>
<dbReference type="PROSITE" id="PS00972">
    <property type="entry name" value="USP_1"/>
    <property type="match status" value="1"/>
</dbReference>
<comment type="similarity">
    <text evidence="1">Belongs to the peptidase C19 family.</text>
</comment>
<feature type="compositionally biased region" description="Acidic residues" evidence="2">
    <location>
        <begin position="122"/>
        <end position="131"/>
    </location>
</feature>
<dbReference type="PANTHER" id="PTHR24006">
    <property type="entry name" value="UBIQUITIN CARBOXYL-TERMINAL HYDROLASE"/>
    <property type="match status" value="1"/>
</dbReference>